<keyword evidence="1" id="KW-0472">Membrane</keyword>
<dbReference type="OrthoDB" id="348976at2759"/>
<feature type="transmembrane region" description="Helical" evidence="1">
    <location>
        <begin position="109"/>
        <end position="131"/>
    </location>
</feature>
<dbReference type="GO" id="GO:0006888">
    <property type="term" value="P:endoplasmic reticulum to Golgi vesicle-mediated transport"/>
    <property type="evidence" value="ECO:0007669"/>
    <property type="project" value="TreeGrafter"/>
</dbReference>
<feature type="transmembrane region" description="Helical" evidence="1">
    <location>
        <begin position="248"/>
        <end position="265"/>
    </location>
</feature>
<feature type="transmembrane region" description="Helical" evidence="1">
    <location>
        <begin position="168"/>
        <end position="191"/>
    </location>
</feature>
<dbReference type="InterPro" id="IPR039529">
    <property type="entry name" value="PGAP1/BST1"/>
</dbReference>
<dbReference type="InterPro" id="IPR056824">
    <property type="entry name" value="PGAP1_TMD"/>
</dbReference>
<organism evidence="3 4">
    <name type="scientific">Lottia gigantea</name>
    <name type="common">Giant owl limpet</name>
    <dbReference type="NCBI Taxonomy" id="225164"/>
    <lineage>
        <taxon>Eukaryota</taxon>
        <taxon>Metazoa</taxon>
        <taxon>Spiralia</taxon>
        <taxon>Lophotrochozoa</taxon>
        <taxon>Mollusca</taxon>
        <taxon>Gastropoda</taxon>
        <taxon>Patellogastropoda</taxon>
        <taxon>Lottioidea</taxon>
        <taxon>Lottiidae</taxon>
        <taxon>Lottia</taxon>
    </lineage>
</organism>
<dbReference type="GO" id="GO:0050185">
    <property type="term" value="F:phosphatidylinositol deacylase activity"/>
    <property type="evidence" value="ECO:0007669"/>
    <property type="project" value="TreeGrafter"/>
</dbReference>
<dbReference type="HOGENOM" id="CLU_714310_0_0_1"/>
<keyword evidence="1" id="KW-1133">Transmembrane helix</keyword>
<evidence type="ECO:0000256" key="1">
    <source>
        <dbReference type="SAM" id="Phobius"/>
    </source>
</evidence>
<feature type="transmembrane region" description="Helical" evidence="1">
    <location>
        <begin position="303"/>
        <end position="324"/>
    </location>
</feature>
<proteinExistence type="predicted"/>
<dbReference type="GO" id="GO:0005783">
    <property type="term" value="C:endoplasmic reticulum"/>
    <property type="evidence" value="ECO:0007669"/>
    <property type="project" value="TreeGrafter"/>
</dbReference>
<keyword evidence="1" id="KW-0812">Transmembrane</keyword>
<dbReference type="CTD" id="20237007"/>
<dbReference type="GO" id="GO:0016020">
    <property type="term" value="C:membrane"/>
    <property type="evidence" value="ECO:0007669"/>
    <property type="project" value="GOC"/>
</dbReference>
<dbReference type="GO" id="GO:0006505">
    <property type="term" value="P:GPI anchor metabolic process"/>
    <property type="evidence" value="ECO:0007669"/>
    <property type="project" value="TreeGrafter"/>
</dbReference>
<reference evidence="3 4" key="1">
    <citation type="journal article" date="2013" name="Nature">
        <title>Insights into bilaterian evolution from three spiralian genomes.</title>
        <authorList>
            <person name="Simakov O."/>
            <person name="Marletaz F."/>
            <person name="Cho S.J."/>
            <person name="Edsinger-Gonzales E."/>
            <person name="Havlak P."/>
            <person name="Hellsten U."/>
            <person name="Kuo D.H."/>
            <person name="Larsson T."/>
            <person name="Lv J."/>
            <person name="Arendt D."/>
            <person name="Savage R."/>
            <person name="Osoegawa K."/>
            <person name="de Jong P."/>
            <person name="Grimwood J."/>
            <person name="Chapman J.A."/>
            <person name="Shapiro H."/>
            <person name="Aerts A."/>
            <person name="Otillar R.P."/>
            <person name="Terry A.Y."/>
            <person name="Boore J.L."/>
            <person name="Grigoriev I.V."/>
            <person name="Lindberg D.R."/>
            <person name="Seaver E.C."/>
            <person name="Weisblat D.A."/>
            <person name="Putnam N.H."/>
            <person name="Rokhsar D.S."/>
        </authorList>
    </citation>
    <scope>NUCLEOTIDE SEQUENCE [LARGE SCALE GENOMIC DNA]</scope>
</reference>
<gene>
    <name evidence="3" type="ORF">LOTGIDRAFT_156447</name>
</gene>
<feature type="transmembrane region" description="Helical" evidence="1">
    <location>
        <begin position="212"/>
        <end position="233"/>
    </location>
</feature>
<evidence type="ECO:0000259" key="2">
    <source>
        <dbReference type="Pfam" id="PF25140"/>
    </source>
</evidence>
<name>V4CNA7_LOTGI</name>
<dbReference type="RefSeq" id="XP_009045332.1">
    <property type="nucleotide sequence ID" value="XM_009047084.1"/>
</dbReference>
<evidence type="ECO:0000313" key="4">
    <source>
        <dbReference type="Proteomes" id="UP000030746"/>
    </source>
</evidence>
<feature type="transmembrane region" description="Helical" evidence="1">
    <location>
        <begin position="143"/>
        <end position="162"/>
    </location>
</feature>
<evidence type="ECO:0000313" key="3">
    <source>
        <dbReference type="EMBL" id="ESP03850.1"/>
    </source>
</evidence>
<dbReference type="PANTHER" id="PTHR15495">
    <property type="entry name" value="NEGATIVE REGULATOR OF VESICLE FORMATION-RELATED"/>
    <property type="match status" value="1"/>
</dbReference>
<protein>
    <recommendedName>
        <fullName evidence="2">GPI inositol-deacylase transmembrane domain-containing protein</fullName>
    </recommendedName>
</protein>
<dbReference type="Proteomes" id="UP000030746">
    <property type="component" value="Unassembled WGS sequence"/>
</dbReference>
<sequence>MSFTARSINLLYHLKKLIIRFYGVLFPASFIAVILISVGYLLSEVTESKEVSRPQDIIWKSCKPYIVLPVISVLRYILSIPKITKLMLQYGIPLEDSHSLLDQAIWSPFLPVILYLIAFGTSYLQTTLFYYIFKLTATVTAKLFSWVPNSVFTVGFILEIAIGVVGVIISSIYCGVIGLILIYILITFNVLRSFHIYHTSKKKEDEKCLNSLFFLLLLILWNILLNLPFMVVWFKNLSYSSSLGYDPSRIPCSVLSLASLIYILIQPKYSLSSGTRKFVFFGVTFYLTAVFVVLYCFTSVYRLSYIITIVVTNSVIFSSINEFIARRRLRNSVKVLKNSKDFSKMDSSNNMSEHLESSDIEMLITRISNLSILDEDISESFSKSMNL</sequence>
<dbReference type="PANTHER" id="PTHR15495:SF7">
    <property type="entry name" value="GPI INOSITOL-DEACYLASE"/>
    <property type="match status" value="1"/>
</dbReference>
<dbReference type="EMBL" id="KB199905">
    <property type="protein sequence ID" value="ESP03850.1"/>
    <property type="molecule type" value="Genomic_DNA"/>
</dbReference>
<feature type="transmembrane region" description="Helical" evidence="1">
    <location>
        <begin position="21"/>
        <end position="42"/>
    </location>
</feature>
<accession>V4CNA7</accession>
<dbReference type="Pfam" id="PF25140">
    <property type="entry name" value="PGAP1_TMD"/>
    <property type="match status" value="1"/>
</dbReference>
<feature type="domain" description="GPI inositol-deacylase transmembrane" evidence="2">
    <location>
        <begin position="26"/>
        <end position="316"/>
    </location>
</feature>
<dbReference type="OMA" id="YATINIY"/>
<dbReference type="KEGG" id="lgi:LOTGIDRAFT_156447"/>
<dbReference type="STRING" id="225164.V4CNA7"/>
<dbReference type="GeneID" id="20237007"/>
<feature type="transmembrane region" description="Helical" evidence="1">
    <location>
        <begin position="277"/>
        <end position="297"/>
    </location>
</feature>
<keyword evidence="4" id="KW-1185">Reference proteome</keyword>
<dbReference type="AlphaFoldDB" id="V4CNA7"/>